<accession>A0A8J9YV52</accession>
<reference evidence="3" key="1">
    <citation type="submission" date="2022-01" db="EMBL/GenBank/DDBJ databases">
        <authorList>
            <person name="Braso-Vives M."/>
        </authorList>
    </citation>
    <scope>NUCLEOTIDE SEQUENCE</scope>
</reference>
<dbReference type="Pfam" id="PF20700">
    <property type="entry name" value="Mutator"/>
    <property type="match status" value="1"/>
</dbReference>
<feature type="compositionally biased region" description="Basic and acidic residues" evidence="1">
    <location>
        <begin position="49"/>
        <end position="60"/>
    </location>
</feature>
<feature type="compositionally biased region" description="Basic residues" evidence="1">
    <location>
        <begin position="531"/>
        <end position="546"/>
    </location>
</feature>
<feature type="region of interest" description="Disordered" evidence="1">
    <location>
        <begin position="49"/>
        <end position="77"/>
    </location>
</feature>
<dbReference type="EMBL" id="OV696697">
    <property type="protein sequence ID" value="CAH1242299.1"/>
    <property type="molecule type" value="Genomic_DNA"/>
</dbReference>
<evidence type="ECO:0000313" key="4">
    <source>
        <dbReference type="Proteomes" id="UP000838412"/>
    </source>
</evidence>
<organism evidence="3 4">
    <name type="scientific">Branchiostoma lanceolatum</name>
    <name type="common">Common lancelet</name>
    <name type="synonym">Amphioxus lanceolatum</name>
    <dbReference type="NCBI Taxonomy" id="7740"/>
    <lineage>
        <taxon>Eukaryota</taxon>
        <taxon>Metazoa</taxon>
        <taxon>Chordata</taxon>
        <taxon>Cephalochordata</taxon>
        <taxon>Leptocardii</taxon>
        <taxon>Amphioxiformes</taxon>
        <taxon>Branchiostomatidae</taxon>
        <taxon>Branchiostoma</taxon>
    </lineage>
</organism>
<feature type="compositionally biased region" description="Basic and acidic residues" evidence="1">
    <location>
        <begin position="676"/>
        <end position="694"/>
    </location>
</feature>
<protein>
    <submittedName>
        <fullName evidence="3">Hypp6551 protein</fullName>
    </submittedName>
</protein>
<dbReference type="InterPro" id="IPR049012">
    <property type="entry name" value="Mutator_transp_dom"/>
</dbReference>
<dbReference type="Proteomes" id="UP000838412">
    <property type="component" value="Chromosome 12"/>
</dbReference>
<name>A0A8J9YV52_BRALA</name>
<sequence length="724" mass="81537">MSPPTETQVHVSNIRGEQFIVRAKVAEPRTPDLSGRGQVVAHDGSRCNHLETNGGDRHQDLGGGPTTGVPTNTTDDQRPTTMTIALINTMGISSSYRTAWTFPSEFAESQRLNLLLNSEELGFVNLTPTTKRRVWDYGCVFFAGGGKGDTERLRVKLQEKDQRILELEARPDDNINVDEPPRKKARHPMYDPKFPWSTLAPSTIRGKKAEHTGKFKCRHVFFNTSFSTSYSCPHVGRGREFSGTTEARVGITEPTPAHGVAGTARHRHPPARHARIVTVTAATALTPTQGSKQRLACRGARRSTDTADNTAPIIDLKKRLDKDTYQMLYRPGDHIILPWLRSIKKKGYKERRSYIRNEVRGNRIVDMQKMEELMNLFNTGHRKANGRRVCKGDCKFSSKLEKKIGFGCKEALLCKACGYKTTPAELFQRADHPRPASRQTQHPGRHSRGQGQKKLNVASKAYVELNEKQMEANSKTLAEVKWLRLDAGLKERRTVTVESDVGYNHPPKESPWDSREHRRNLQLRNGNVSRAHPRKPPPPRSRNPRRRLGNLALTEADSKALQAFIDYRLGPETAKRQRMLLTTNKSEAFHNRVLKAVPKAMTFKKNYKGRVHAAALADSVGSGAAIRRANEFLGASHFQGSPGKAALEAMDREDDYHRKRRKTWTYRLKRYHLRQAKAEKRDKKGDGTPELEKHVPLLGDRWKILDGGGGVLSGERCGWTPPPD</sequence>
<feature type="region of interest" description="Disordered" evidence="1">
    <location>
        <begin position="428"/>
        <end position="455"/>
    </location>
</feature>
<evidence type="ECO:0000313" key="3">
    <source>
        <dbReference type="EMBL" id="CAH1242299.1"/>
    </source>
</evidence>
<feature type="region of interest" description="Disordered" evidence="1">
    <location>
        <begin position="675"/>
        <end position="694"/>
    </location>
</feature>
<proteinExistence type="predicted"/>
<keyword evidence="4" id="KW-1185">Reference proteome</keyword>
<feature type="region of interest" description="Disordered" evidence="1">
    <location>
        <begin position="523"/>
        <end position="546"/>
    </location>
</feature>
<evidence type="ECO:0000259" key="2">
    <source>
        <dbReference type="Pfam" id="PF20700"/>
    </source>
</evidence>
<dbReference type="AlphaFoldDB" id="A0A8J9YV52"/>
<feature type="domain" description="Mutator-like transposase" evidence="2">
    <location>
        <begin position="361"/>
        <end position="430"/>
    </location>
</feature>
<evidence type="ECO:0000256" key="1">
    <source>
        <dbReference type="SAM" id="MobiDB-lite"/>
    </source>
</evidence>
<gene>
    <name evidence="3" type="primary">Hypp6551</name>
    <name evidence="3" type="ORF">BLAG_LOCUS5603</name>
</gene>